<dbReference type="AlphaFoldDB" id="E6VXH0"/>
<reference evidence="2" key="1">
    <citation type="submission" date="2010-12" db="EMBL/GenBank/DDBJ databases">
        <title>Complete sequence of Desulfovibrio aespoeensis Aspo-2.</title>
        <authorList>
            <consortium name="US DOE Joint Genome Institute"/>
            <person name="Lucas S."/>
            <person name="Copeland A."/>
            <person name="Lapidus A."/>
            <person name="Cheng J.-F."/>
            <person name="Goodwin L."/>
            <person name="Pitluck S."/>
            <person name="Chertkov O."/>
            <person name="Misra M."/>
            <person name="Detter J.C."/>
            <person name="Han C."/>
            <person name="Tapia R."/>
            <person name="Land M."/>
            <person name="Hauser L."/>
            <person name="Kyrpides N."/>
            <person name="Ivanova N."/>
            <person name="Ovchinnikova G."/>
            <person name="Pedersen K."/>
            <person name="Jagevall S."/>
            <person name="Hazen T."/>
            <person name="Woyke T."/>
        </authorList>
    </citation>
    <scope>NUCLEOTIDE SEQUENCE [LARGE SCALE GENOMIC DNA]</scope>
    <source>
        <strain evidence="2">ATCC 700646 / DSM 10631 / Aspo-2</strain>
    </source>
</reference>
<evidence type="ECO:0000313" key="1">
    <source>
        <dbReference type="EMBL" id="ADU63786.1"/>
    </source>
</evidence>
<reference evidence="1 2" key="2">
    <citation type="journal article" date="2014" name="Genome Announc.">
        <title>Complete Genome Sequence of the Subsurface, Mesophilic Sulfate-Reducing Bacterium Desulfovibrio aespoeensis Aspo-2.</title>
        <authorList>
            <person name="Pedersen K."/>
            <person name="Bengtsson A."/>
            <person name="Edlund J."/>
            <person name="Rabe L."/>
            <person name="Hazen T."/>
            <person name="Chakraborty R."/>
            <person name="Goodwin L."/>
            <person name="Shapiro N."/>
        </authorList>
    </citation>
    <scope>NUCLEOTIDE SEQUENCE [LARGE SCALE GENOMIC DNA]</scope>
    <source>
        <strain evidence="2">ATCC 700646 / DSM 10631 / Aspo-2</strain>
    </source>
</reference>
<dbReference type="Proteomes" id="UP000002191">
    <property type="component" value="Chromosome"/>
</dbReference>
<dbReference type="EMBL" id="CP002431">
    <property type="protein sequence ID" value="ADU63786.1"/>
    <property type="molecule type" value="Genomic_DNA"/>
</dbReference>
<dbReference type="OrthoDB" id="9787478at2"/>
<dbReference type="Pfam" id="PF07505">
    <property type="entry name" value="DUF5131"/>
    <property type="match status" value="1"/>
</dbReference>
<evidence type="ECO:0000313" key="2">
    <source>
        <dbReference type="Proteomes" id="UP000002191"/>
    </source>
</evidence>
<gene>
    <name evidence="1" type="ordered locus">Daes_2790</name>
</gene>
<dbReference type="STRING" id="643562.Daes_2790"/>
<dbReference type="InterPro" id="IPR011101">
    <property type="entry name" value="DUF5131"/>
</dbReference>
<dbReference type="KEGG" id="das:Daes_2790"/>
<dbReference type="HOGENOM" id="CLU_054184_0_1_7"/>
<protein>
    <submittedName>
        <fullName evidence="1">Gp37Gp68 family protein</fullName>
    </submittedName>
</protein>
<organism evidence="1 2">
    <name type="scientific">Pseudodesulfovibrio aespoeensis (strain ATCC 700646 / DSM 10631 / Aspo-2)</name>
    <name type="common">Desulfovibrio aespoeensis</name>
    <dbReference type="NCBI Taxonomy" id="643562"/>
    <lineage>
        <taxon>Bacteria</taxon>
        <taxon>Pseudomonadati</taxon>
        <taxon>Thermodesulfobacteriota</taxon>
        <taxon>Desulfovibrionia</taxon>
        <taxon>Desulfovibrionales</taxon>
        <taxon>Desulfovibrionaceae</taxon>
    </lineage>
</organism>
<keyword evidence="2" id="KW-1185">Reference proteome</keyword>
<dbReference type="eggNOG" id="COG4422">
    <property type="taxonomic scope" value="Bacteria"/>
</dbReference>
<dbReference type="RefSeq" id="WP_013515690.1">
    <property type="nucleotide sequence ID" value="NC_014844.1"/>
</dbReference>
<accession>E6VXH0</accession>
<name>E6VXH0_PSEA9</name>
<proteinExistence type="predicted"/>
<sequence>MPSKIEWTEETWNPSVGCTKISPGCINCYAEVMAKRLQSMKMVDYAKGFKFTILPHRLSQPVLIKRPTIFFVNSMSDLFHEEMPGSFIDEVLNTICKTPQHRYQILTKRSDRMLNYFASRVIPENVMLGVTVENVDHGIPRIDDLRQLSAAKVRFLSIEPLLEDLGFINLEGINWVIVGGESGPRARQMESRWVVNIRNQCVAQNIPFYFKQWGTWGADSVKRSKKKNGRLLEGKEWIEMPRY</sequence>